<dbReference type="SUPFAM" id="SSF82153">
    <property type="entry name" value="FAS1 domain"/>
    <property type="match status" value="1"/>
</dbReference>
<comment type="caution">
    <text evidence="2">The sequence shown here is derived from an EMBL/GenBank/DDBJ whole genome shotgun (WGS) entry which is preliminary data.</text>
</comment>
<dbReference type="AlphaFoldDB" id="A0A4U1BVN9"/>
<dbReference type="Pfam" id="PF02469">
    <property type="entry name" value="Fasciclin"/>
    <property type="match status" value="1"/>
</dbReference>
<dbReference type="SMART" id="SM00554">
    <property type="entry name" value="FAS1"/>
    <property type="match status" value="1"/>
</dbReference>
<protein>
    <submittedName>
        <fullName evidence="2">Fasciclin domain-containing protein</fullName>
    </submittedName>
</protein>
<dbReference type="OrthoDB" id="831756at2"/>
<feature type="domain" description="FAS1" evidence="1">
    <location>
        <begin position="60"/>
        <end position="182"/>
    </location>
</feature>
<dbReference type="InterPro" id="IPR000782">
    <property type="entry name" value="FAS1_domain"/>
</dbReference>
<evidence type="ECO:0000313" key="3">
    <source>
        <dbReference type="Proteomes" id="UP000308181"/>
    </source>
</evidence>
<dbReference type="PANTHER" id="PTHR10900">
    <property type="entry name" value="PERIOSTIN-RELATED"/>
    <property type="match status" value="1"/>
</dbReference>
<dbReference type="Gene3D" id="2.30.180.10">
    <property type="entry name" value="FAS1 domain"/>
    <property type="match status" value="1"/>
</dbReference>
<dbReference type="Proteomes" id="UP000308181">
    <property type="component" value="Unassembled WGS sequence"/>
</dbReference>
<evidence type="ECO:0000313" key="2">
    <source>
        <dbReference type="EMBL" id="TKB96254.1"/>
    </source>
</evidence>
<dbReference type="InterPro" id="IPR050904">
    <property type="entry name" value="Adhesion/Biosynth-related"/>
</dbReference>
<sequence length="512" mass="57408">MRGKKPWAFPLFKKHSMLNINMINLIRRNLLVVVLCTSFSVISCKDVWQDHNELNIQALDKTLIEQISEDSNLSLFKTYLEQTGYDKVLASSKSFTVWAPVNSALQNLDQAIVNDKDKLKSFVGNHISYQSYFTNTPKPSLIIRMLNGKNTTFTALKFENASIVDADLYVKNGVLHTINEASVPKPNAWEYLQSSTLATKQSKFIASLERTEIDTTNGVRLFVDPVSGRTVFQEGTTFPVQRNSYFQNVSNISSEDSLITCIILTDAAFDFEINKLSSFNHTPNVLKSDSLTKFNAVKDLVIKGVFDLNSLPDSLTAVTGVKIHLDKNAVVETRQLSNGVAYVVSSIGYKLLQNKIPTVLIQGEALDSLRTPTAPVYKIQKDPSGKLFKQIQVSNITSSPSPLYYYRYKAKVYATKYAVYWRCINDIYATPISMAVKFNPLRKYDVAMAAMDYKDVPPFNAANPVTYRLEYLGEYTVTDYGDLYTFLVSSLGVTSLAPTALSLDYIKLVPIN</sequence>
<reference evidence="2 3" key="1">
    <citation type="submission" date="2019-04" db="EMBL/GenBank/DDBJ databases">
        <title>Pedobacter sp. AR-3-17 sp. nov., isolated from Arctic soil.</title>
        <authorList>
            <person name="Dahal R.H."/>
            <person name="Kim D.-U."/>
        </authorList>
    </citation>
    <scope>NUCLEOTIDE SEQUENCE [LARGE SCALE GENOMIC DNA]</scope>
    <source>
        <strain evidence="2 3">AR-3-17</strain>
    </source>
</reference>
<dbReference type="PROSITE" id="PS50213">
    <property type="entry name" value="FAS1"/>
    <property type="match status" value="1"/>
</dbReference>
<evidence type="ECO:0000259" key="1">
    <source>
        <dbReference type="PROSITE" id="PS50213"/>
    </source>
</evidence>
<organism evidence="2 3">
    <name type="scientific">Pedobacter cryophilus</name>
    <dbReference type="NCBI Taxonomy" id="2571271"/>
    <lineage>
        <taxon>Bacteria</taxon>
        <taxon>Pseudomonadati</taxon>
        <taxon>Bacteroidota</taxon>
        <taxon>Sphingobacteriia</taxon>
        <taxon>Sphingobacteriales</taxon>
        <taxon>Sphingobacteriaceae</taxon>
        <taxon>Pedobacter</taxon>
    </lineage>
</organism>
<keyword evidence="3" id="KW-1185">Reference proteome</keyword>
<accession>A0A4U1BVN9</accession>
<dbReference type="EMBL" id="SWBP01000005">
    <property type="protein sequence ID" value="TKB96254.1"/>
    <property type="molecule type" value="Genomic_DNA"/>
</dbReference>
<dbReference type="PANTHER" id="PTHR10900:SF77">
    <property type="entry name" value="FI19380P1"/>
    <property type="match status" value="1"/>
</dbReference>
<dbReference type="InterPro" id="IPR036378">
    <property type="entry name" value="FAS1_dom_sf"/>
</dbReference>
<proteinExistence type="predicted"/>
<gene>
    <name evidence="2" type="ORF">FA046_13785</name>
</gene>
<name>A0A4U1BVN9_9SPHI</name>